<evidence type="ECO:0000313" key="11">
    <source>
        <dbReference type="EMBL" id="TWW74327.1"/>
    </source>
</evidence>
<evidence type="ECO:0000259" key="10">
    <source>
        <dbReference type="PROSITE" id="PS50011"/>
    </source>
</evidence>
<protein>
    <recommendedName>
        <fullName evidence="2">non-specific serine/threonine protein kinase</fullName>
        <ecNumber evidence="2">2.7.11.1</ecNumber>
    </recommendedName>
</protein>
<evidence type="ECO:0000256" key="4">
    <source>
        <dbReference type="ARBA" id="ARBA00022679"/>
    </source>
</evidence>
<dbReference type="Pfam" id="PF00069">
    <property type="entry name" value="Pkinase"/>
    <property type="match status" value="1"/>
</dbReference>
<reference evidence="11 12" key="1">
    <citation type="submission" date="2019-04" db="EMBL/GenBank/DDBJ databases">
        <title>Chromosome genome assembly for Takifugu flavidus.</title>
        <authorList>
            <person name="Xiao S."/>
        </authorList>
    </citation>
    <scope>NUCLEOTIDE SEQUENCE [LARGE SCALE GENOMIC DNA]</scope>
    <source>
        <strain evidence="11">HTHZ2018</strain>
        <tissue evidence="11">Muscle</tissue>
    </source>
</reference>
<organism evidence="11 12">
    <name type="scientific">Takifugu flavidus</name>
    <name type="common">sansaifugu</name>
    <dbReference type="NCBI Taxonomy" id="433684"/>
    <lineage>
        <taxon>Eukaryota</taxon>
        <taxon>Metazoa</taxon>
        <taxon>Chordata</taxon>
        <taxon>Craniata</taxon>
        <taxon>Vertebrata</taxon>
        <taxon>Euteleostomi</taxon>
        <taxon>Actinopterygii</taxon>
        <taxon>Neopterygii</taxon>
        <taxon>Teleostei</taxon>
        <taxon>Neoteleostei</taxon>
        <taxon>Acanthomorphata</taxon>
        <taxon>Eupercaria</taxon>
        <taxon>Tetraodontiformes</taxon>
        <taxon>Tetradontoidea</taxon>
        <taxon>Tetraodontidae</taxon>
        <taxon>Takifugu</taxon>
    </lineage>
</organism>
<dbReference type="InterPro" id="IPR000719">
    <property type="entry name" value="Prot_kinase_dom"/>
</dbReference>
<evidence type="ECO:0000256" key="5">
    <source>
        <dbReference type="ARBA" id="ARBA00022741"/>
    </source>
</evidence>
<evidence type="ECO:0000256" key="2">
    <source>
        <dbReference type="ARBA" id="ARBA00012513"/>
    </source>
</evidence>
<keyword evidence="7" id="KW-0067">ATP-binding</keyword>
<sequence length="126" mass="14716">MNVLQWTAFHHCRARSDNILGCSLTLLSVHQEFVRQLVEAAIQIHKADVFYHELKPENILIEYDGARLIPRVRIIDFGWGCFVTPGYHSYVGTSFYEPPEFNHQGTYDHQCDHRLPTRLHPPRTTE</sequence>
<evidence type="ECO:0000256" key="3">
    <source>
        <dbReference type="ARBA" id="ARBA00022527"/>
    </source>
</evidence>
<gene>
    <name evidence="11" type="ORF">D4764_14G0003280</name>
</gene>
<evidence type="ECO:0000256" key="8">
    <source>
        <dbReference type="ARBA" id="ARBA00047899"/>
    </source>
</evidence>
<dbReference type="PROSITE" id="PS50011">
    <property type="entry name" value="PROTEIN_KINASE_DOM"/>
    <property type="match status" value="1"/>
</dbReference>
<evidence type="ECO:0000313" key="12">
    <source>
        <dbReference type="Proteomes" id="UP000324091"/>
    </source>
</evidence>
<dbReference type="SUPFAM" id="SSF56112">
    <property type="entry name" value="Protein kinase-like (PK-like)"/>
    <property type="match status" value="1"/>
</dbReference>
<dbReference type="GO" id="GO:0004674">
    <property type="term" value="F:protein serine/threonine kinase activity"/>
    <property type="evidence" value="ECO:0007669"/>
    <property type="project" value="UniProtKB-KW"/>
</dbReference>
<evidence type="ECO:0000256" key="1">
    <source>
        <dbReference type="ARBA" id="ARBA00005505"/>
    </source>
</evidence>
<dbReference type="PANTHER" id="PTHR22984:SF11">
    <property type="entry name" value="AURORA KINASE-RELATED"/>
    <property type="match status" value="1"/>
</dbReference>
<dbReference type="GO" id="GO:0007346">
    <property type="term" value="P:regulation of mitotic cell cycle"/>
    <property type="evidence" value="ECO:0007669"/>
    <property type="project" value="TreeGrafter"/>
</dbReference>
<accession>A0A5C6P820</accession>
<dbReference type="AlphaFoldDB" id="A0A5C6P820"/>
<dbReference type="GO" id="GO:0005737">
    <property type="term" value="C:cytoplasm"/>
    <property type="evidence" value="ECO:0007669"/>
    <property type="project" value="TreeGrafter"/>
</dbReference>
<keyword evidence="12" id="KW-1185">Reference proteome</keyword>
<dbReference type="GO" id="GO:0005524">
    <property type="term" value="F:ATP binding"/>
    <property type="evidence" value="ECO:0007669"/>
    <property type="project" value="UniProtKB-KW"/>
</dbReference>
<proteinExistence type="inferred from homology"/>
<dbReference type="EC" id="2.7.11.1" evidence="2"/>
<dbReference type="InterPro" id="IPR051138">
    <property type="entry name" value="PIM_Ser/Thr_kinase"/>
</dbReference>
<keyword evidence="3" id="KW-0723">Serine/threonine-protein kinase</keyword>
<keyword evidence="4" id="KW-0808">Transferase</keyword>
<name>A0A5C6P820_9TELE</name>
<evidence type="ECO:0000256" key="9">
    <source>
        <dbReference type="ARBA" id="ARBA00048679"/>
    </source>
</evidence>
<dbReference type="Proteomes" id="UP000324091">
    <property type="component" value="Chromosome 14"/>
</dbReference>
<dbReference type="InterPro" id="IPR011009">
    <property type="entry name" value="Kinase-like_dom_sf"/>
</dbReference>
<comment type="similarity">
    <text evidence="1">Belongs to the protein kinase superfamily. CAMK Ser/Thr protein kinase family. PIM subfamily.</text>
</comment>
<keyword evidence="5" id="KW-0547">Nucleotide-binding</keyword>
<dbReference type="Gene3D" id="1.10.510.10">
    <property type="entry name" value="Transferase(Phosphotransferase) domain 1"/>
    <property type="match status" value="1"/>
</dbReference>
<dbReference type="GO" id="GO:0043066">
    <property type="term" value="P:negative regulation of apoptotic process"/>
    <property type="evidence" value="ECO:0007669"/>
    <property type="project" value="TreeGrafter"/>
</dbReference>
<feature type="domain" description="Protein kinase" evidence="10">
    <location>
        <begin position="1"/>
        <end position="126"/>
    </location>
</feature>
<evidence type="ECO:0000256" key="7">
    <source>
        <dbReference type="ARBA" id="ARBA00022840"/>
    </source>
</evidence>
<evidence type="ECO:0000256" key="6">
    <source>
        <dbReference type="ARBA" id="ARBA00022777"/>
    </source>
</evidence>
<keyword evidence="6" id="KW-0418">Kinase</keyword>
<comment type="catalytic activity">
    <reaction evidence="9">
        <text>L-seryl-[protein] + ATP = O-phospho-L-seryl-[protein] + ADP + H(+)</text>
        <dbReference type="Rhea" id="RHEA:17989"/>
        <dbReference type="Rhea" id="RHEA-COMP:9863"/>
        <dbReference type="Rhea" id="RHEA-COMP:11604"/>
        <dbReference type="ChEBI" id="CHEBI:15378"/>
        <dbReference type="ChEBI" id="CHEBI:29999"/>
        <dbReference type="ChEBI" id="CHEBI:30616"/>
        <dbReference type="ChEBI" id="CHEBI:83421"/>
        <dbReference type="ChEBI" id="CHEBI:456216"/>
        <dbReference type="EC" id="2.7.11.1"/>
    </reaction>
</comment>
<dbReference type="PANTHER" id="PTHR22984">
    <property type="entry name" value="SERINE/THREONINE-PROTEIN KINASE PIM"/>
    <property type="match status" value="1"/>
</dbReference>
<comment type="caution">
    <text evidence="11">The sequence shown here is derived from an EMBL/GenBank/DDBJ whole genome shotgun (WGS) entry which is preliminary data.</text>
</comment>
<dbReference type="EMBL" id="RHFK02000006">
    <property type="protein sequence ID" value="TWW74327.1"/>
    <property type="molecule type" value="Genomic_DNA"/>
</dbReference>
<comment type="catalytic activity">
    <reaction evidence="8">
        <text>L-threonyl-[protein] + ATP = O-phospho-L-threonyl-[protein] + ADP + H(+)</text>
        <dbReference type="Rhea" id="RHEA:46608"/>
        <dbReference type="Rhea" id="RHEA-COMP:11060"/>
        <dbReference type="Rhea" id="RHEA-COMP:11605"/>
        <dbReference type="ChEBI" id="CHEBI:15378"/>
        <dbReference type="ChEBI" id="CHEBI:30013"/>
        <dbReference type="ChEBI" id="CHEBI:30616"/>
        <dbReference type="ChEBI" id="CHEBI:61977"/>
        <dbReference type="ChEBI" id="CHEBI:456216"/>
        <dbReference type="EC" id="2.7.11.1"/>
    </reaction>
</comment>